<dbReference type="Proteomes" id="UP000019028">
    <property type="component" value="Chromosome"/>
</dbReference>
<evidence type="ECO:0008006" key="3">
    <source>
        <dbReference type="Google" id="ProtNLM"/>
    </source>
</evidence>
<accession>W0HSK3</accession>
<reference evidence="1 2" key="1">
    <citation type="journal article" date="2014" name="Genome Biol. Evol.">
        <title>Genome degeneration and adaptation in a nascent stage of symbiosis.</title>
        <authorList>
            <person name="Oakeson K.F."/>
            <person name="Gil R."/>
            <person name="Clayton A.L."/>
            <person name="Dunn D.M."/>
            <person name="von Niederhausern A.C."/>
            <person name="Hamil C."/>
            <person name="Aoyagi A."/>
            <person name="Duval B."/>
            <person name="Baca A."/>
            <person name="Silva F.J."/>
            <person name="Vallier A."/>
            <person name="Jackson D.G."/>
            <person name="Latorre A."/>
            <person name="Weiss R.B."/>
            <person name="Heddi A."/>
            <person name="Moya A."/>
            <person name="Dale C."/>
        </authorList>
    </citation>
    <scope>NUCLEOTIDE SEQUENCE [LARGE SCALE GENOMIC DNA]</scope>
    <source>
        <strain evidence="1 2">HS1</strain>
    </source>
</reference>
<dbReference type="PATRIC" id="fig|1239307.3.peg.1879"/>
<dbReference type="RefSeq" id="WP_025421904.1">
    <property type="nucleotide sequence ID" value="NZ_CP006569.1"/>
</dbReference>
<gene>
    <name evidence="1" type="ORF">Sant_1716</name>
</gene>
<name>W0HSK3_9GAMM</name>
<sequence length="78" mass="8723">MVNKSQIMEHAQVTCCGGNHVGIVDHMEGEDHIKLAKNDPESGGKHHLIPLSWVKEVKENKVILSKTQDEVHQAWQAC</sequence>
<proteinExistence type="predicted"/>
<dbReference type="AlphaFoldDB" id="W0HSK3"/>
<dbReference type="InterPro" id="IPR018684">
    <property type="entry name" value="DUF2171"/>
</dbReference>
<dbReference type="OrthoDB" id="5569780at2"/>
<protein>
    <recommendedName>
        <fullName evidence="3">DUF2171 domain-containing protein</fullName>
    </recommendedName>
</protein>
<dbReference type="HOGENOM" id="CLU_170302_0_0_6"/>
<keyword evidence="2" id="KW-1185">Reference proteome</keyword>
<dbReference type="Pfam" id="PF09939">
    <property type="entry name" value="DUF2171"/>
    <property type="match status" value="1"/>
</dbReference>
<dbReference type="KEGG" id="sod:Sant_1716"/>
<dbReference type="EMBL" id="CP006569">
    <property type="protein sequence ID" value="AHF76769.1"/>
    <property type="molecule type" value="Genomic_DNA"/>
</dbReference>
<evidence type="ECO:0000313" key="2">
    <source>
        <dbReference type="Proteomes" id="UP000019028"/>
    </source>
</evidence>
<evidence type="ECO:0000313" key="1">
    <source>
        <dbReference type="EMBL" id="AHF76769.1"/>
    </source>
</evidence>
<organism evidence="1 2">
    <name type="scientific">Sodalis praecaptivus</name>
    <dbReference type="NCBI Taxonomy" id="1239307"/>
    <lineage>
        <taxon>Bacteria</taxon>
        <taxon>Pseudomonadati</taxon>
        <taxon>Pseudomonadota</taxon>
        <taxon>Gammaproteobacteria</taxon>
        <taxon>Enterobacterales</taxon>
        <taxon>Bruguierivoracaceae</taxon>
        <taxon>Sodalis</taxon>
    </lineage>
</organism>